<dbReference type="PaxDb" id="44689-DDB0183954"/>
<dbReference type="SUPFAM" id="SSF141086">
    <property type="entry name" value="Agglutinin HPA-like"/>
    <property type="match status" value="1"/>
</dbReference>
<dbReference type="dictyBase" id="DDB_G0291530"/>
<evidence type="ECO:0000313" key="3">
    <source>
        <dbReference type="Proteomes" id="UP000002195"/>
    </source>
</evidence>
<sequence>MKSFKNINTEVNIGRVSCDVKGLLGNNDLRKTLTREYFKIPFSNIPNVSVGLCSFHSICNPSSNIYFDIQAINITKTYFDIDLCLWGNFKSNYVIVNYTAINYEPINIIELPPTPVTPPLLPLPQPSPLLPSPPPILQLTSFYTLPPPPPPSPLPLSLLPFPMKLNKRKEKVKEELENLPPFPFSPKFNQPILDINNNIIIENLVSSPSSSSSSPSIISYKRFIGKEVLIKNIKYSTYVRDNNGKIDLSISNRKLEMQIWKIETSIVSNKNNNNNNNNDTIMILNKHSNKYLKANSIDVGGSLINSNDIENYCVINNNNNNSDNNSDNDMEWKLNEIRPNVFTIKNQFTNNFIIANDICELYSNINININNHKSDNLMGEIEFEIILL</sequence>
<evidence type="ECO:0000313" key="2">
    <source>
        <dbReference type="EMBL" id="EAL61749.1"/>
    </source>
</evidence>
<dbReference type="HOGENOM" id="CLU_712557_0_0_1"/>
<dbReference type="GeneID" id="8628223"/>
<comment type="caution">
    <text evidence="2">The sequence shown here is derived from an EMBL/GenBank/DDBJ whole genome shotgun (WGS) entry which is preliminary data.</text>
</comment>
<dbReference type="GlyGen" id="Q54EG1">
    <property type="glycosylation" value="1 site"/>
</dbReference>
<dbReference type="InterPro" id="IPR052487">
    <property type="entry name" value="Galactose-binding_lectin"/>
</dbReference>
<dbReference type="Pfam" id="PF09458">
    <property type="entry name" value="H_lectin"/>
    <property type="match status" value="1"/>
</dbReference>
<dbReference type="Gene3D" id="2.60.40.2080">
    <property type="match status" value="1"/>
</dbReference>
<keyword evidence="3" id="KW-1185">Reference proteome</keyword>
<protein>
    <recommendedName>
        <fullName evidence="1">H-type lectin domain-containing protein</fullName>
    </recommendedName>
</protein>
<gene>
    <name evidence="2" type="ORF">DDB_G0291530</name>
</gene>
<dbReference type="GO" id="GO:0030246">
    <property type="term" value="F:carbohydrate binding"/>
    <property type="evidence" value="ECO:0007669"/>
    <property type="project" value="InterPro"/>
</dbReference>
<dbReference type="InterPro" id="IPR019019">
    <property type="entry name" value="H-type_lectin_domain"/>
</dbReference>
<dbReference type="RefSeq" id="XP_635279.1">
    <property type="nucleotide sequence ID" value="XM_630187.1"/>
</dbReference>
<dbReference type="VEuPathDB" id="AmoebaDB:DDB_G0291530"/>
<dbReference type="SMR" id="Q54EG1"/>
<dbReference type="GO" id="GO:0007155">
    <property type="term" value="P:cell adhesion"/>
    <property type="evidence" value="ECO:0007669"/>
    <property type="project" value="InterPro"/>
</dbReference>
<name>Q54EG1_DICDI</name>
<dbReference type="Proteomes" id="UP000002195">
    <property type="component" value="Unassembled WGS sequence"/>
</dbReference>
<evidence type="ECO:0000259" key="1">
    <source>
        <dbReference type="Pfam" id="PF09458"/>
    </source>
</evidence>
<dbReference type="InParanoid" id="Q54EG1"/>
<dbReference type="KEGG" id="ddi:DDB_G0291530"/>
<dbReference type="PANTHER" id="PTHR46938">
    <property type="entry name" value="DISCOIDIN-1 SUBUNIT A-RELATED-RELATED"/>
    <property type="match status" value="1"/>
</dbReference>
<proteinExistence type="predicted"/>
<dbReference type="AlphaFoldDB" id="Q54EG1"/>
<dbReference type="InterPro" id="IPR037221">
    <property type="entry name" value="H-type_lectin_dom_sf"/>
</dbReference>
<feature type="domain" description="H-type lectin" evidence="1">
    <location>
        <begin position="37"/>
        <end position="101"/>
    </location>
</feature>
<reference evidence="2 3" key="1">
    <citation type="journal article" date="2005" name="Nature">
        <title>The genome of the social amoeba Dictyostelium discoideum.</title>
        <authorList>
            <consortium name="The Dictyostelium discoideum Sequencing Consortium"/>
            <person name="Eichinger L."/>
            <person name="Pachebat J.A."/>
            <person name="Glockner G."/>
            <person name="Rajandream M.A."/>
            <person name="Sucgang R."/>
            <person name="Berriman M."/>
            <person name="Song J."/>
            <person name="Olsen R."/>
            <person name="Szafranski K."/>
            <person name="Xu Q."/>
            <person name="Tunggal B."/>
            <person name="Kummerfeld S."/>
            <person name="Madera M."/>
            <person name="Konfortov B.A."/>
            <person name="Rivero F."/>
            <person name="Bankier A.T."/>
            <person name="Lehmann R."/>
            <person name="Hamlin N."/>
            <person name="Davies R."/>
            <person name="Gaudet P."/>
            <person name="Fey P."/>
            <person name="Pilcher K."/>
            <person name="Chen G."/>
            <person name="Saunders D."/>
            <person name="Sodergren E."/>
            <person name="Davis P."/>
            <person name="Kerhornou A."/>
            <person name="Nie X."/>
            <person name="Hall N."/>
            <person name="Anjard C."/>
            <person name="Hemphill L."/>
            <person name="Bason N."/>
            <person name="Farbrother P."/>
            <person name="Desany B."/>
            <person name="Just E."/>
            <person name="Morio T."/>
            <person name="Rost R."/>
            <person name="Churcher C."/>
            <person name="Cooper J."/>
            <person name="Haydock S."/>
            <person name="van Driessche N."/>
            <person name="Cronin A."/>
            <person name="Goodhead I."/>
            <person name="Muzny D."/>
            <person name="Mourier T."/>
            <person name="Pain A."/>
            <person name="Lu M."/>
            <person name="Harper D."/>
            <person name="Lindsay R."/>
            <person name="Hauser H."/>
            <person name="James K."/>
            <person name="Quiles M."/>
            <person name="Madan Babu M."/>
            <person name="Saito T."/>
            <person name="Buchrieser C."/>
            <person name="Wardroper A."/>
            <person name="Felder M."/>
            <person name="Thangavelu M."/>
            <person name="Johnson D."/>
            <person name="Knights A."/>
            <person name="Loulseged H."/>
            <person name="Mungall K."/>
            <person name="Oliver K."/>
            <person name="Price C."/>
            <person name="Quail M.A."/>
            <person name="Urushihara H."/>
            <person name="Hernandez J."/>
            <person name="Rabbinowitsch E."/>
            <person name="Steffen D."/>
            <person name="Sanders M."/>
            <person name="Ma J."/>
            <person name="Kohara Y."/>
            <person name="Sharp S."/>
            <person name="Simmonds M."/>
            <person name="Spiegler S."/>
            <person name="Tivey A."/>
            <person name="Sugano S."/>
            <person name="White B."/>
            <person name="Walker D."/>
            <person name="Woodward J."/>
            <person name="Winckler T."/>
            <person name="Tanaka Y."/>
            <person name="Shaulsky G."/>
            <person name="Schleicher M."/>
            <person name="Weinstock G."/>
            <person name="Rosenthal A."/>
            <person name="Cox E.C."/>
            <person name="Chisholm R.L."/>
            <person name="Gibbs R."/>
            <person name="Loomis W.F."/>
            <person name="Platzer M."/>
            <person name="Kay R.R."/>
            <person name="Williams J."/>
            <person name="Dear P.H."/>
            <person name="Noegel A.A."/>
            <person name="Barrell B."/>
            <person name="Kuspa A."/>
        </authorList>
    </citation>
    <scope>NUCLEOTIDE SEQUENCE [LARGE SCALE GENOMIC DNA]</scope>
    <source>
        <strain evidence="2 3">AX4</strain>
    </source>
</reference>
<dbReference type="EMBL" id="AAFI02000177">
    <property type="protein sequence ID" value="EAL61749.1"/>
    <property type="molecule type" value="Genomic_DNA"/>
</dbReference>
<organism evidence="2 3">
    <name type="scientific">Dictyostelium discoideum</name>
    <name type="common">Social amoeba</name>
    <dbReference type="NCBI Taxonomy" id="44689"/>
    <lineage>
        <taxon>Eukaryota</taxon>
        <taxon>Amoebozoa</taxon>
        <taxon>Evosea</taxon>
        <taxon>Eumycetozoa</taxon>
        <taxon>Dictyostelia</taxon>
        <taxon>Dictyosteliales</taxon>
        <taxon>Dictyosteliaceae</taxon>
        <taxon>Dictyostelium</taxon>
    </lineage>
</organism>
<accession>Q54EG1</accession>